<keyword evidence="1" id="KW-1133">Transmembrane helix</keyword>
<accession>A0A6C0LTP8</accession>
<name>A0A6C0LTP8_9ZZZZ</name>
<reference evidence="2" key="1">
    <citation type="journal article" date="2020" name="Nature">
        <title>Giant virus diversity and host interactions through global metagenomics.</title>
        <authorList>
            <person name="Schulz F."/>
            <person name="Roux S."/>
            <person name="Paez-Espino D."/>
            <person name="Jungbluth S."/>
            <person name="Walsh D.A."/>
            <person name="Denef V.J."/>
            <person name="McMahon K.D."/>
            <person name="Konstantinidis K.T."/>
            <person name="Eloe-Fadrosh E.A."/>
            <person name="Kyrpides N.C."/>
            <person name="Woyke T."/>
        </authorList>
    </citation>
    <scope>NUCLEOTIDE SEQUENCE</scope>
    <source>
        <strain evidence="2">GVMAG-S-1016704-121</strain>
    </source>
</reference>
<sequence length="118" mass="13382">MYSFVQYCRLPYHLQDDDSKSLKCALINSVIGGLVAFLVGVFGMSLKLDIKLALYIAIPLSILSTIAVYLQHTIMRKRELKKRDARYLEHLGELNVMFPKLPVDKREGIALAQANRNS</sequence>
<feature type="transmembrane region" description="Helical" evidence="1">
    <location>
        <begin position="25"/>
        <end position="46"/>
    </location>
</feature>
<organism evidence="2">
    <name type="scientific">viral metagenome</name>
    <dbReference type="NCBI Taxonomy" id="1070528"/>
    <lineage>
        <taxon>unclassified sequences</taxon>
        <taxon>metagenomes</taxon>
        <taxon>organismal metagenomes</taxon>
    </lineage>
</organism>
<proteinExistence type="predicted"/>
<dbReference type="EMBL" id="MN740557">
    <property type="protein sequence ID" value="QHU33385.1"/>
    <property type="molecule type" value="Genomic_DNA"/>
</dbReference>
<dbReference type="AlphaFoldDB" id="A0A6C0LTP8"/>
<protein>
    <submittedName>
        <fullName evidence="2">Uncharacterized protein</fullName>
    </submittedName>
</protein>
<evidence type="ECO:0000256" key="1">
    <source>
        <dbReference type="SAM" id="Phobius"/>
    </source>
</evidence>
<keyword evidence="1" id="KW-0472">Membrane</keyword>
<feature type="transmembrane region" description="Helical" evidence="1">
    <location>
        <begin position="52"/>
        <end position="70"/>
    </location>
</feature>
<evidence type="ECO:0000313" key="2">
    <source>
        <dbReference type="EMBL" id="QHU33385.1"/>
    </source>
</evidence>
<keyword evidence="1" id="KW-0812">Transmembrane</keyword>